<reference evidence="2" key="1">
    <citation type="journal article" date="2022" name="Nat. Commun.">
        <title>Chromosome evolution and the genetic basis of agronomically important traits in greater yam.</title>
        <authorList>
            <person name="Bredeson J.V."/>
            <person name="Lyons J.B."/>
            <person name="Oniyinde I.O."/>
            <person name="Okereke N.R."/>
            <person name="Kolade O."/>
            <person name="Nnabue I."/>
            <person name="Nwadili C.O."/>
            <person name="Hribova E."/>
            <person name="Parker M."/>
            <person name="Nwogha J."/>
            <person name="Shu S."/>
            <person name="Carlson J."/>
            <person name="Kariba R."/>
            <person name="Muthemba S."/>
            <person name="Knop K."/>
            <person name="Barton G.J."/>
            <person name="Sherwood A.V."/>
            <person name="Lopez-Montes A."/>
            <person name="Asiedu R."/>
            <person name="Jamnadass R."/>
            <person name="Muchugi A."/>
            <person name="Goodstein D."/>
            <person name="Egesi C.N."/>
            <person name="Featherston J."/>
            <person name="Asfaw A."/>
            <person name="Simpson G.G."/>
            <person name="Dolezel J."/>
            <person name="Hendre P.S."/>
            <person name="Van Deynze A."/>
            <person name="Kumar P.L."/>
            <person name="Obidiegwu J.E."/>
            <person name="Bhattacharjee R."/>
            <person name="Rokhsar D.S."/>
        </authorList>
    </citation>
    <scope>NUCLEOTIDE SEQUENCE [LARGE SCALE GENOMIC DNA]</scope>
    <source>
        <strain evidence="2">cv. TDa95/00328</strain>
    </source>
</reference>
<evidence type="ECO:0000313" key="1">
    <source>
        <dbReference type="EMBL" id="KAH7652333.1"/>
    </source>
</evidence>
<keyword evidence="2" id="KW-1185">Reference proteome</keyword>
<dbReference type="Proteomes" id="UP000827976">
    <property type="component" value="Chromosome 19"/>
</dbReference>
<dbReference type="EMBL" id="CM037029">
    <property type="protein sequence ID" value="KAH7652333.1"/>
    <property type="molecule type" value="Genomic_DNA"/>
</dbReference>
<proteinExistence type="predicted"/>
<name>A0ACB7TWB7_DIOAL</name>
<organism evidence="1 2">
    <name type="scientific">Dioscorea alata</name>
    <name type="common">Purple yam</name>
    <dbReference type="NCBI Taxonomy" id="55571"/>
    <lineage>
        <taxon>Eukaryota</taxon>
        <taxon>Viridiplantae</taxon>
        <taxon>Streptophyta</taxon>
        <taxon>Embryophyta</taxon>
        <taxon>Tracheophyta</taxon>
        <taxon>Spermatophyta</taxon>
        <taxon>Magnoliopsida</taxon>
        <taxon>Liliopsida</taxon>
        <taxon>Dioscoreales</taxon>
        <taxon>Dioscoreaceae</taxon>
        <taxon>Dioscorea</taxon>
    </lineage>
</organism>
<gene>
    <name evidence="1" type="ORF">IHE45_19G010600</name>
</gene>
<protein>
    <submittedName>
        <fullName evidence="1">Exocyst complex component Exo70 protein</fullName>
    </submittedName>
</protein>
<evidence type="ECO:0000313" key="2">
    <source>
        <dbReference type="Proteomes" id="UP000827976"/>
    </source>
</evidence>
<accession>A0ACB7TWB7</accession>
<comment type="caution">
    <text evidence="1">The sequence shown here is derived from an EMBL/GenBank/DDBJ whole genome shotgun (WGS) entry which is preliminary data.</text>
</comment>
<sequence>MASSLTMESTMANVDNDEGFLQKDDYFAEEMMGIVSDLKAKCSTLSLVEDKRVGDIEKRLDVLQDKIVAWDCDPFMIWDCDPEEASEYLNVVDEVRQFSESLGSLRSEIMGDEYKEVVSRTHSILQMAMARLEKEFVHLLFLYQQTLEPDHMSSFRSTEDYSMGDLSSCSSFEVHPIVGKMQSVSSIEMDEFVIDLIHPSAVSDLKCVAEMMLKSNYDKECCKAYISVRKEALYKSFSVLCVERSSTDILQMDSDLFNSMINRWNQAIKVFICVCLTNERSLCDLILGGYSPSARNSCFVEITKEVNLKMLNFYGAVSTGSPKPEKLFRMLDMYEGLCNLIPEIDSSVVTECQGVLSRLGEFIRLILTEFKNAIRSYTPTNAFAGGGYHPFTKYAMTYIKAITNYSETLDLLLEDQHDNDLSEESKAILSSAQKSTPVIQYLLSITSMIESNIEGSSMLYRDAALQHIFLMNNIFYMVQKVKNSELQKFLGEEWIKEHSKKFRQHAISYQRASWNPVLLFLKDESIWKGSYSSLRTTIKERFKKFNLVFEEVYKSQTAWVIPGVWLRVELRISVSLVVLQAYRTFMGRYSCHLDNVRQKNKYIKYSPVDLEEFLLDLFEGSPKSLHSFGRKNN</sequence>